<dbReference type="InterPro" id="IPR033116">
    <property type="entry name" value="TRYPSIN_SER"/>
</dbReference>
<dbReference type="Gene3D" id="2.40.10.10">
    <property type="entry name" value="Trypsin-like serine proteases"/>
    <property type="match status" value="2"/>
</dbReference>
<keyword evidence="2" id="KW-0378">Hydrolase</keyword>
<dbReference type="GO" id="GO:0006508">
    <property type="term" value="P:proteolysis"/>
    <property type="evidence" value="ECO:0007669"/>
    <property type="project" value="UniProtKB-KW"/>
</dbReference>
<dbReference type="CDD" id="cd00198">
    <property type="entry name" value="vWFA"/>
    <property type="match status" value="1"/>
</dbReference>
<dbReference type="PROSITE" id="PS00135">
    <property type="entry name" value="TRYPSIN_SER"/>
    <property type="match status" value="1"/>
</dbReference>
<dbReference type="GO" id="GO:0004252">
    <property type="term" value="F:serine-type endopeptidase activity"/>
    <property type="evidence" value="ECO:0007669"/>
    <property type="project" value="InterPro"/>
</dbReference>
<accession>K1RBP5</accession>
<dbReference type="PANTHER" id="PTHR24252">
    <property type="entry name" value="ACROSIN-RELATED"/>
    <property type="match status" value="1"/>
</dbReference>
<proteinExistence type="predicted"/>
<evidence type="ECO:0000313" key="5">
    <source>
        <dbReference type="EMBL" id="EKC43163.1"/>
    </source>
</evidence>
<name>K1RBP5_MAGGI</name>
<dbReference type="AlphaFoldDB" id="K1RBP5"/>
<dbReference type="PROSITE" id="PS00134">
    <property type="entry name" value="TRYPSIN_HIS"/>
    <property type="match status" value="1"/>
</dbReference>
<dbReference type="Pfam" id="PF00089">
    <property type="entry name" value="Trypsin"/>
    <property type="match status" value="2"/>
</dbReference>
<evidence type="ECO:0000256" key="1">
    <source>
        <dbReference type="ARBA" id="ARBA00022670"/>
    </source>
</evidence>
<organism evidence="5">
    <name type="scientific">Magallana gigas</name>
    <name type="common">Pacific oyster</name>
    <name type="synonym">Crassostrea gigas</name>
    <dbReference type="NCBI Taxonomy" id="29159"/>
    <lineage>
        <taxon>Eukaryota</taxon>
        <taxon>Metazoa</taxon>
        <taxon>Spiralia</taxon>
        <taxon>Lophotrochozoa</taxon>
        <taxon>Mollusca</taxon>
        <taxon>Bivalvia</taxon>
        <taxon>Autobranchia</taxon>
        <taxon>Pteriomorphia</taxon>
        <taxon>Ostreida</taxon>
        <taxon>Ostreoidea</taxon>
        <taxon>Ostreidae</taxon>
        <taxon>Magallana</taxon>
    </lineage>
</organism>
<dbReference type="InParanoid" id="K1RBP5"/>
<dbReference type="InterPro" id="IPR001314">
    <property type="entry name" value="Peptidase_S1A"/>
</dbReference>
<dbReference type="PRINTS" id="PR00722">
    <property type="entry name" value="CHYMOTRYPSIN"/>
</dbReference>
<dbReference type="Gene3D" id="3.40.50.410">
    <property type="entry name" value="von Willebrand factor, type A domain"/>
    <property type="match status" value="1"/>
</dbReference>
<dbReference type="PROSITE" id="PS50240">
    <property type="entry name" value="TRYPSIN_DOM"/>
    <property type="match status" value="1"/>
</dbReference>
<keyword evidence="1" id="KW-0645">Protease</keyword>
<dbReference type="InterPro" id="IPR018114">
    <property type="entry name" value="TRYPSIN_HIS"/>
</dbReference>
<dbReference type="FunFam" id="2.40.10.10:FF:000003">
    <property type="entry name" value="Transmembrane serine protease 3"/>
    <property type="match status" value="1"/>
</dbReference>
<dbReference type="HOGENOM" id="CLU_294973_0_0_1"/>
<evidence type="ECO:0000256" key="4">
    <source>
        <dbReference type="ARBA" id="ARBA00023157"/>
    </source>
</evidence>
<evidence type="ECO:0000256" key="2">
    <source>
        <dbReference type="ARBA" id="ARBA00022801"/>
    </source>
</evidence>
<dbReference type="SUPFAM" id="SSF50494">
    <property type="entry name" value="Trypsin-like serine proteases"/>
    <property type="match status" value="2"/>
</dbReference>
<protein>
    <submittedName>
        <fullName evidence="5">Plasma kallikrein</fullName>
    </submittedName>
</protein>
<keyword evidence="3" id="KW-0720">Serine protease</keyword>
<dbReference type="InterPro" id="IPR001254">
    <property type="entry name" value="Trypsin_dom"/>
</dbReference>
<gene>
    <name evidence="5" type="ORF">CGI_10021179</name>
</gene>
<dbReference type="PANTHER" id="PTHR24252:SF7">
    <property type="entry name" value="HYALIN"/>
    <property type="match status" value="1"/>
</dbReference>
<sequence>MTNIQRTLRTIGHKFTDKFPQPDLEAVLRCSPEVRRIMIMFTKDCQKSRKVYVIRHAVLSQTTELLVSVLEVLVAMSIRVPIYFVPVGKKMEMSPKSINILSETHEWFNKLSVVDNVELLFDSKKREFCHNNTKKCELQKEMTHIEWLITDSFKRPPQVGTRVRVAGLKPQTTGTILCRIEEPNITLNGHHICGDLGVVIENEHAASEGVPIILWVRDQVKHPEYSTNHGLPHDIAVVQLSRTVKVTGHYVRTACIACMPHDDDADYCYISGWGYTQASGFNRRLHPPGSVHIDASDANISVADDMAVLFIIQRPKGEVLLPTDKSSPPSPLSVTGSASSGEAKLHLIVHKEGSYIQIGQSCMIVEMHITDQTLERLKAQGTLQIESQIGASLVTMRWRGLELDEAKLRTNIKVKLTKRLLDLERKVLQDLMANQCDKCQQLVIFLMKEFRETPSISEYERTSIGDQSGVITVDEFTRQILQIKDFLKNEVASLPCLGNIGLVSIGSETKVEQELTKDKTRALKVMDQLKINHLHPVSSSPVIQGLFTVLQLLNGTVRPTTYGSHHTRYPKIVIISDGFFNDCSPDSERKQQQCKKGPKSINILSETHEWFNKLSVVDNVELLFDSKKPETAMGRVMTAIMSPNQPETPYKSWMTIKEELYENHTGKEMRHIEWLITESFKRPPPVGTRVRVAGLQPQTTGTILCRIEELNRKLRKPHSKASTIDTCTTKGGSCIHSHDQCGGYIDLYALGCNRNSVCCKPAPVTANPEPIHPGTDKCGLITRLDTHHLDPRLRVVGGDPALEGEWPWQVSFQNERGHFCGGTLVGDQWVVTAAHCLYGQTISSIHVLLGEHHQEFKSNNEWNATIQKVQIHPEYSTNHGLPHDIAVVQLSRTVNVTGHYVRTACLPQDDDVFDDADYCYISGWGYTQGTGDNDVLRHLRVLITPSVTCNSSWDGVITNNQICVGHGDTGACRGDSGGPLVCRRHDSFVLVGVTSWGSATCTELGKPNVFTKTTAYLPWIRSVLHII</sequence>
<dbReference type="CDD" id="cd00190">
    <property type="entry name" value="Tryp_SPc"/>
    <property type="match status" value="1"/>
</dbReference>
<keyword evidence="4" id="KW-1015">Disulfide bond</keyword>
<dbReference type="InterPro" id="IPR009003">
    <property type="entry name" value="Peptidase_S1_PA"/>
</dbReference>
<dbReference type="InterPro" id="IPR043504">
    <property type="entry name" value="Peptidase_S1_PA_chymotrypsin"/>
</dbReference>
<dbReference type="InterPro" id="IPR036465">
    <property type="entry name" value="vWFA_dom_sf"/>
</dbReference>
<dbReference type="EMBL" id="JH817943">
    <property type="protein sequence ID" value="EKC43163.1"/>
    <property type="molecule type" value="Genomic_DNA"/>
</dbReference>
<dbReference type="SUPFAM" id="SSF53300">
    <property type="entry name" value="vWA-like"/>
    <property type="match status" value="1"/>
</dbReference>
<dbReference type="MEROPS" id="S01.439"/>
<dbReference type="SMART" id="SM00020">
    <property type="entry name" value="Tryp_SPc"/>
    <property type="match status" value="1"/>
</dbReference>
<reference evidence="5" key="1">
    <citation type="journal article" date="2012" name="Nature">
        <title>The oyster genome reveals stress adaptation and complexity of shell formation.</title>
        <authorList>
            <person name="Zhang G."/>
            <person name="Fang X."/>
            <person name="Guo X."/>
            <person name="Li L."/>
            <person name="Luo R."/>
            <person name="Xu F."/>
            <person name="Yang P."/>
            <person name="Zhang L."/>
            <person name="Wang X."/>
            <person name="Qi H."/>
            <person name="Xiong Z."/>
            <person name="Que H."/>
            <person name="Xie Y."/>
            <person name="Holland P.W."/>
            <person name="Paps J."/>
            <person name="Zhu Y."/>
            <person name="Wu F."/>
            <person name="Chen Y."/>
            <person name="Wang J."/>
            <person name="Peng C."/>
            <person name="Meng J."/>
            <person name="Yang L."/>
            <person name="Liu J."/>
            <person name="Wen B."/>
            <person name="Zhang N."/>
            <person name="Huang Z."/>
            <person name="Zhu Q."/>
            <person name="Feng Y."/>
            <person name="Mount A."/>
            <person name="Hedgecock D."/>
            <person name="Xu Z."/>
            <person name="Liu Y."/>
            <person name="Domazet-Loso T."/>
            <person name="Du Y."/>
            <person name="Sun X."/>
            <person name="Zhang S."/>
            <person name="Liu B."/>
            <person name="Cheng P."/>
            <person name="Jiang X."/>
            <person name="Li J."/>
            <person name="Fan D."/>
            <person name="Wang W."/>
            <person name="Fu W."/>
            <person name="Wang T."/>
            <person name="Wang B."/>
            <person name="Zhang J."/>
            <person name="Peng Z."/>
            <person name="Li Y."/>
            <person name="Li N."/>
            <person name="Wang J."/>
            <person name="Chen M."/>
            <person name="He Y."/>
            <person name="Tan F."/>
            <person name="Song X."/>
            <person name="Zheng Q."/>
            <person name="Huang R."/>
            <person name="Yang H."/>
            <person name="Du X."/>
            <person name="Chen L."/>
            <person name="Yang M."/>
            <person name="Gaffney P.M."/>
            <person name="Wang S."/>
            <person name="Luo L."/>
            <person name="She Z."/>
            <person name="Ming Y."/>
            <person name="Huang W."/>
            <person name="Zhang S."/>
            <person name="Huang B."/>
            <person name="Zhang Y."/>
            <person name="Qu T."/>
            <person name="Ni P."/>
            <person name="Miao G."/>
            <person name="Wang J."/>
            <person name="Wang Q."/>
            <person name="Steinberg C.E."/>
            <person name="Wang H."/>
            <person name="Li N."/>
            <person name="Qian L."/>
            <person name="Zhang G."/>
            <person name="Li Y."/>
            <person name="Yang H."/>
            <person name="Liu X."/>
            <person name="Wang J."/>
            <person name="Yin Y."/>
            <person name="Wang J."/>
        </authorList>
    </citation>
    <scope>NUCLEOTIDE SEQUENCE [LARGE SCALE GENOMIC DNA]</scope>
    <source>
        <strain evidence="5">05x7-T-G4-1.051#20</strain>
    </source>
</reference>
<evidence type="ECO:0000256" key="3">
    <source>
        <dbReference type="ARBA" id="ARBA00022825"/>
    </source>
</evidence>